<keyword evidence="6" id="KW-0282">Flagellum</keyword>
<evidence type="ECO:0000256" key="5">
    <source>
        <dbReference type="HAMAP-Rule" id="MF_01185"/>
    </source>
</evidence>
<dbReference type="AlphaFoldDB" id="A0A0K2YE57"/>
<dbReference type="Proteomes" id="UP000046090">
    <property type="component" value="Unassembled WGS sequence"/>
</dbReference>
<accession>A0A0K2YE57</accession>
<protein>
    <recommendedName>
        <fullName evidence="5">Flagellar assembly factor FliW</fullName>
    </recommendedName>
</protein>
<keyword evidence="3 5" id="KW-0810">Translation regulation</keyword>
<keyword evidence="6" id="KW-0966">Cell projection</keyword>
<dbReference type="GO" id="GO:0044780">
    <property type="term" value="P:bacterial-type flagellum assembly"/>
    <property type="evidence" value="ECO:0007669"/>
    <property type="project" value="UniProtKB-UniRule"/>
</dbReference>
<keyword evidence="2 5" id="KW-1005">Bacterial flagellum biogenesis</keyword>
<proteinExistence type="inferred from homology"/>
<evidence type="ECO:0000256" key="1">
    <source>
        <dbReference type="ARBA" id="ARBA00022490"/>
    </source>
</evidence>
<dbReference type="GO" id="GO:0006417">
    <property type="term" value="P:regulation of translation"/>
    <property type="evidence" value="ECO:0007669"/>
    <property type="project" value="UniProtKB-KW"/>
</dbReference>
<gene>
    <name evidence="5" type="primary">fliW</name>
    <name evidence="6" type="ORF">HHE01_02480</name>
</gene>
<evidence type="ECO:0000256" key="2">
    <source>
        <dbReference type="ARBA" id="ARBA00022795"/>
    </source>
</evidence>
<keyword evidence="1 5" id="KW-0963">Cytoplasm</keyword>
<comment type="subcellular location">
    <subcellularLocation>
        <location evidence="5">Cytoplasm</location>
    </subcellularLocation>
</comment>
<evidence type="ECO:0000313" key="6">
    <source>
        <dbReference type="EMBL" id="CRI35250.1"/>
    </source>
</evidence>
<keyword evidence="6" id="KW-0969">Cilium</keyword>
<dbReference type="Pfam" id="PF02623">
    <property type="entry name" value="FliW"/>
    <property type="match status" value="1"/>
</dbReference>
<dbReference type="PANTHER" id="PTHR39190:SF1">
    <property type="entry name" value="FLAGELLAR ASSEMBLY FACTOR FLIW"/>
    <property type="match status" value="1"/>
</dbReference>
<reference evidence="7" key="1">
    <citation type="submission" date="2014-12" db="EMBL/GenBank/DDBJ databases">
        <authorList>
            <person name="Smet A."/>
        </authorList>
    </citation>
    <scope>NUCLEOTIDE SEQUENCE [LARGE SCALE GENOMIC DNA]</scope>
</reference>
<sequence>MIFWSSFSKIELLSYTNSRVGMVFSVKSPILGFEEVSQMDLEKIDEVFMRLRNADAHTPTFTLVNPFALRSYEFEIPIALQTLLNLDQAQNILIANIMVIQSPLKESTINFLAPLVFNFDHKLMAQVILDSAKYPQYQISEKISSFYQERQPVHDK</sequence>
<dbReference type="HAMAP" id="MF_01185">
    <property type="entry name" value="FliW"/>
    <property type="match status" value="1"/>
</dbReference>
<comment type="similarity">
    <text evidence="5">Belongs to the FliW family.</text>
</comment>
<dbReference type="SUPFAM" id="SSF141457">
    <property type="entry name" value="BH3618-like"/>
    <property type="match status" value="1"/>
</dbReference>
<dbReference type="InterPro" id="IPR003775">
    <property type="entry name" value="Flagellar_assembly_factor_FliW"/>
</dbReference>
<dbReference type="GO" id="GO:0005737">
    <property type="term" value="C:cytoplasm"/>
    <property type="evidence" value="ECO:0007669"/>
    <property type="project" value="UniProtKB-SubCell"/>
</dbReference>
<dbReference type="NCBIfam" id="NF009790">
    <property type="entry name" value="PRK13282.1"/>
    <property type="match status" value="1"/>
</dbReference>
<comment type="function">
    <text evidence="5">Acts as an anti-CsrA protein, binds CsrA and prevents it from repressing translation of its target genes, one of which is flagellin. Binds to flagellin and participates in the assembly of the flagellum.</text>
</comment>
<keyword evidence="4 5" id="KW-0143">Chaperone</keyword>
<dbReference type="InterPro" id="IPR024046">
    <property type="entry name" value="Flagellar_assmbl_FliW_dom_sf"/>
</dbReference>
<organism evidence="6 7">
    <name type="scientific">Helicobacter heilmannii</name>
    <dbReference type="NCBI Taxonomy" id="35817"/>
    <lineage>
        <taxon>Bacteria</taxon>
        <taxon>Pseudomonadati</taxon>
        <taxon>Campylobacterota</taxon>
        <taxon>Epsilonproteobacteria</taxon>
        <taxon>Campylobacterales</taxon>
        <taxon>Helicobacteraceae</taxon>
        <taxon>Helicobacter</taxon>
    </lineage>
</organism>
<dbReference type="EMBL" id="CDMK01000003">
    <property type="protein sequence ID" value="CRI35250.1"/>
    <property type="molecule type" value="Genomic_DNA"/>
</dbReference>
<keyword evidence="7" id="KW-1185">Reference proteome</keyword>
<name>A0A0K2YE57_HELHE</name>
<evidence type="ECO:0000313" key="7">
    <source>
        <dbReference type="Proteomes" id="UP000046090"/>
    </source>
</evidence>
<evidence type="ECO:0000256" key="4">
    <source>
        <dbReference type="ARBA" id="ARBA00023186"/>
    </source>
</evidence>
<evidence type="ECO:0000256" key="3">
    <source>
        <dbReference type="ARBA" id="ARBA00022845"/>
    </source>
</evidence>
<comment type="subunit">
    <text evidence="5">Interacts with translational regulator CsrA and flagellin(s).</text>
</comment>
<dbReference type="PANTHER" id="PTHR39190">
    <property type="entry name" value="FLAGELLAR ASSEMBLY FACTOR FLIW"/>
    <property type="match status" value="1"/>
</dbReference>
<dbReference type="Gene3D" id="2.30.290.10">
    <property type="entry name" value="BH3618-like"/>
    <property type="match status" value="1"/>
</dbReference>